<feature type="domain" description="ARID" evidence="2">
    <location>
        <begin position="1"/>
        <end position="94"/>
    </location>
</feature>
<dbReference type="OrthoDB" id="1938591at2759"/>
<evidence type="ECO:0000313" key="3">
    <source>
        <dbReference type="EMBL" id="KDQ05802.1"/>
    </source>
</evidence>
<reference evidence="4" key="1">
    <citation type="journal article" date="2014" name="Proc. Natl. Acad. Sci. U.S.A.">
        <title>Extensive sampling of basidiomycete genomes demonstrates inadequacy of the white-rot/brown-rot paradigm for wood decay fungi.</title>
        <authorList>
            <person name="Riley R."/>
            <person name="Salamov A.A."/>
            <person name="Brown D.W."/>
            <person name="Nagy L.G."/>
            <person name="Floudas D."/>
            <person name="Held B.W."/>
            <person name="Levasseur A."/>
            <person name="Lombard V."/>
            <person name="Morin E."/>
            <person name="Otillar R."/>
            <person name="Lindquist E.A."/>
            <person name="Sun H."/>
            <person name="LaButti K.M."/>
            <person name="Schmutz J."/>
            <person name="Jabbour D."/>
            <person name="Luo H."/>
            <person name="Baker S.E."/>
            <person name="Pisabarro A.G."/>
            <person name="Walton J.D."/>
            <person name="Blanchette R.A."/>
            <person name="Henrissat B."/>
            <person name="Martin F."/>
            <person name="Cullen D."/>
            <person name="Hibbett D.S."/>
            <person name="Grigoriev I.V."/>
        </authorList>
    </citation>
    <scope>NUCLEOTIDE SEQUENCE [LARGE SCALE GENOMIC DNA]</scope>
    <source>
        <strain evidence="4">FD-172 SS1</strain>
    </source>
</reference>
<dbReference type="SUPFAM" id="SSF46774">
    <property type="entry name" value="ARID-like"/>
    <property type="match status" value="1"/>
</dbReference>
<feature type="region of interest" description="Disordered" evidence="1">
    <location>
        <begin position="77"/>
        <end position="103"/>
    </location>
</feature>
<dbReference type="AlphaFoldDB" id="A0A067M1S7"/>
<evidence type="ECO:0000259" key="2">
    <source>
        <dbReference type="PROSITE" id="PS51011"/>
    </source>
</evidence>
<dbReference type="SMART" id="SM00501">
    <property type="entry name" value="BRIGHT"/>
    <property type="match status" value="1"/>
</dbReference>
<organism evidence="3 4">
    <name type="scientific">Botryobasidium botryosum (strain FD-172 SS1)</name>
    <dbReference type="NCBI Taxonomy" id="930990"/>
    <lineage>
        <taxon>Eukaryota</taxon>
        <taxon>Fungi</taxon>
        <taxon>Dikarya</taxon>
        <taxon>Basidiomycota</taxon>
        <taxon>Agaricomycotina</taxon>
        <taxon>Agaricomycetes</taxon>
        <taxon>Cantharellales</taxon>
        <taxon>Botryobasidiaceae</taxon>
        <taxon>Botryobasidium</taxon>
    </lineage>
</organism>
<name>A0A067M1S7_BOTB1</name>
<dbReference type="Pfam" id="PF01388">
    <property type="entry name" value="ARID"/>
    <property type="match status" value="1"/>
</dbReference>
<dbReference type="InterPro" id="IPR036431">
    <property type="entry name" value="ARID_dom_sf"/>
</dbReference>
<evidence type="ECO:0000313" key="4">
    <source>
        <dbReference type="Proteomes" id="UP000027195"/>
    </source>
</evidence>
<dbReference type="InParanoid" id="A0A067M1S7"/>
<accession>A0A067M1S7</accession>
<dbReference type="HOGENOM" id="CLU_1481748_0_0_1"/>
<dbReference type="PROSITE" id="PS51011">
    <property type="entry name" value="ARID"/>
    <property type="match status" value="1"/>
</dbReference>
<dbReference type="Gene3D" id="1.10.150.60">
    <property type="entry name" value="ARID DNA-binding domain"/>
    <property type="match status" value="1"/>
</dbReference>
<evidence type="ECO:0000256" key="1">
    <source>
        <dbReference type="SAM" id="MobiDB-lite"/>
    </source>
</evidence>
<dbReference type="InterPro" id="IPR001606">
    <property type="entry name" value="ARID_dom"/>
</dbReference>
<feature type="compositionally biased region" description="Low complexity" evidence="1">
    <location>
        <begin position="77"/>
        <end position="88"/>
    </location>
</feature>
<keyword evidence="4" id="KW-1185">Reference proteome</keyword>
<dbReference type="GO" id="GO:0003677">
    <property type="term" value="F:DNA binding"/>
    <property type="evidence" value="ECO:0007669"/>
    <property type="project" value="InterPro"/>
</dbReference>
<gene>
    <name evidence="3" type="ORF">BOTBODRAFT_625295</name>
</gene>
<dbReference type="Proteomes" id="UP000027195">
    <property type="component" value="Unassembled WGS sequence"/>
</dbReference>
<sequence length="182" mass="19833">MFWTYFQNFVKQNNLNVSDIPRIGNDQIDLFKLFVEVLKLGGCEKVSATGMWPAVGAKLGYEATYIAILRRQSAGPGQQGAQQLAPRPSEAEGSVGASSLGHPVGTPEQLNAAKAFIDSAINNARGKRPFARKDVPESEREAFDALFVDTMRTVTRSRRSSLSHAACCRLIVAMPSPLLFFG</sequence>
<dbReference type="EMBL" id="KL198185">
    <property type="protein sequence ID" value="KDQ05802.1"/>
    <property type="molecule type" value="Genomic_DNA"/>
</dbReference>
<proteinExistence type="predicted"/>
<protein>
    <recommendedName>
        <fullName evidence="2">ARID domain-containing protein</fullName>
    </recommendedName>
</protein>